<proteinExistence type="predicted"/>
<dbReference type="EMBL" id="KL142367">
    <property type="protein sequence ID" value="KDR85986.1"/>
    <property type="molecule type" value="Genomic_DNA"/>
</dbReference>
<feature type="chain" id="PRO_5001649218" evidence="1">
    <location>
        <begin position="22"/>
        <end position="99"/>
    </location>
</feature>
<feature type="signal peptide" evidence="1">
    <location>
        <begin position="1"/>
        <end position="21"/>
    </location>
</feature>
<accession>A0A067TS59</accession>
<name>A0A067TS59_GALM3</name>
<evidence type="ECO:0000313" key="2">
    <source>
        <dbReference type="EMBL" id="KDR85986.1"/>
    </source>
</evidence>
<dbReference type="HOGENOM" id="CLU_2320540_0_0_1"/>
<dbReference type="AlphaFoldDB" id="A0A067TS59"/>
<reference evidence="3" key="1">
    <citation type="journal article" date="2014" name="Proc. Natl. Acad. Sci. U.S.A.">
        <title>Extensive sampling of basidiomycete genomes demonstrates inadequacy of the white-rot/brown-rot paradigm for wood decay fungi.</title>
        <authorList>
            <person name="Riley R."/>
            <person name="Salamov A.A."/>
            <person name="Brown D.W."/>
            <person name="Nagy L.G."/>
            <person name="Floudas D."/>
            <person name="Held B.W."/>
            <person name="Levasseur A."/>
            <person name="Lombard V."/>
            <person name="Morin E."/>
            <person name="Otillar R."/>
            <person name="Lindquist E.A."/>
            <person name="Sun H."/>
            <person name="LaButti K.M."/>
            <person name="Schmutz J."/>
            <person name="Jabbour D."/>
            <person name="Luo H."/>
            <person name="Baker S.E."/>
            <person name="Pisabarro A.G."/>
            <person name="Walton J.D."/>
            <person name="Blanchette R.A."/>
            <person name="Henrissat B."/>
            <person name="Martin F."/>
            <person name="Cullen D."/>
            <person name="Hibbett D.S."/>
            <person name="Grigoriev I.V."/>
        </authorList>
    </citation>
    <scope>NUCLEOTIDE SEQUENCE [LARGE SCALE GENOMIC DNA]</scope>
    <source>
        <strain evidence="3">CBS 339.88</strain>
    </source>
</reference>
<keyword evidence="3" id="KW-1185">Reference proteome</keyword>
<evidence type="ECO:0000313" key="3">
    <source>
        <dbReference type="Proteomes" id="UP000027222"/>
    </source>
</evidence>
<evidence type="ECO:0000256" key="1">
    <source>
        <dbReference type="SAM" id="SignalP"/>
    </source>
</evidence>
<keyword evidence="1" id="KW-0732">Signal</keyword>
<gene>
    <name evidence="2" type="ORF">GALMADRAFT_132602</name>
</gene>
<sequence length="99" mass="11561">MAKLFFIVSIIAIFASPFVVASPLNLPAAAVPGRDNLQFEREDAQFLRPRRRTELEGRDGLQYLEREDTQFLKPHRRDEVTKRDGIKYLEREDTAFLRP</sequence>
<dbReference type="Proteomes" id="UP000027222">
    <property type="component" value="Unassembled WGS sequence"/>
</dbReference>
<protein>
    <submittedName>
        <fullName evidence="2">Uncharacterized protein</fullName>
    </submittedName>
</protein>
<organism evidence="2 3">
    <name type="scientific">Galerina marginata (strain CBS 339.88)</name>
    <dbReference type="NCBI Taxonomy" id="685588"/>
    <lineage>
        <taxon>Eukaryota</taxon>
        <taxon>Fungi</taxon>
        <taxon>Dikarya</taxon>
        <taxon>Basidiomycota</taxon>
        <taxon>Agaricomycotina</taxon>
        <taxon>Agaricomycetes</taxon>
        <taxon>Agaricomycetidae</taxon>
        <taxon>Agaricales</taxon>
        <taxon>Agaricineae</taxon>
        <taxon>Strophariaceae</taxon>
        <taxon>Galerina</taxon>
    </lineage>
</organism>